<name>A0A7K1TB49_9BACT</name>
<evidence type="ECO:0008006" key="3">
    <source>
        <dbReference type="Google" id="ProtNLM"/>
    </source>
</evidence>
<dbReference type="RefSeq" id="WP_157562349.1">
    <property type="nucleotide sequence ID" value="NZ_WQKZ01000001.1"/>
</dbReference>
<evidence type="ECO:0000313" key="2">
    <source>
        <dbReference type="Proteomes" id="UP000441336"/>
    </source>
</evidence>
<sequence length="137" mass="15550">MFSTTYSTAFLQVAYRPDLNQLTGRWLDSVTETELHTGYDALRQAALHYRCGCWLIDSRRRTSRSRSGPAWVTDHFLPQVQRELRSPLCVCFLVLPDYLQSLPPSASASRPNAAVEFARFLDEGAANAWLARRQVSV</sequence>
<evidence type="ECO:0000313" key="1">
    <source>
        <dbReference type="EMBL" id="MVN75627.1"/>
    </source>
</evidence>
<comment type="caution">
    <text evidence="1">The sequence shown here is derived from an EMBL/GenBank/DDBJ whole genome shotgun (WGS) entry which is preliminary data.</text>
</comment>
<organism evidence="1 2">
    <name type="scientific">Hymenobacter ginkgonis</name>
    <dbReference type="NCBI Taxonomy" id="2682976"/>
    <lineage>
        <taxon>Bacteria</taxon>
        <taxon>Pseudomonadati</taxon>
        <taxon>Bacteroidota</taxon>
        <taxon>Cytophagia</taxon>
        <taxon>Cytophagales</taxon>
        <taxon>Hymenobacteraceae</taxon>
        <taxon>Hymenobacter</taxon>
    </lineage>
</organism>
<dbReference type="AlphaFoldDB" id="A0A7K1TB49"/>
<reference evidence="1 2" key="1">
    <citation type="submission" date="2019-12" db="EMBL/GenBank/DDBJ databases">
        <title>Hymenobacter sp. HMF4947 Genome sequencing and assembly.</title>
        <authorList>
            <person name="Kang H."/>
            <person name="Cha I."/>
            <person name="Kim H."/>
            <person name="Joh K."/>
        </authorList>
    </citation>
    <scope>NUCLEOTIDE SEQUENCE [LARGE SCALE GENOMIC DNA]</scope>
    <source>
        <strain evidence="1 2">HMF4947</strain>
    </source>
</reference>
<dbReference type="Proteomes" id="UP000441336">
    <property type="component" value="Unassembled WGS sequence"/>
</dbReference>
<keyword evidence="2" id="KW-1185">Reference proteome</keyword>
<protein>
    <recommendedName>
        <fullName evidence="3">STAS/SEC14 domain-containing protein</fullName>
    </recommendedName>
</protein>
<gene>
    <name evidence="1" type="ORF">GO988_04740</name>
</gene>
<proteinExistence type="predicted"/>
<accession>A0A7K1TB49</accession>
<dbReference type="EMBL" id="WQKZ01000001">
    <property type="protein sequence ID" value="MVN75627.1"/>
    <property type="molecule type" value="Genomic_DNA"/>
</dbReference>